<dbReference type="Proteomes" id="UP000006591">
    <property type="component" value="Chromosome 5"/>
</dbReference>
<evidence type="ECO:0000313" key="2">
    <source>
        <dbReference type="EnsemblPlants" id="ONIVA05G24280.2"/>
    </source>
</evidence>
<dbReference type="EnsemblPlants" id="ONIVA05G24280.2">
    <property type="protein sequence ID" value="ONIVA05G24280.2"/>
    <property type="gene ID" value="ONIVA05G24280"/>
</dbReference>
<feature type="region of interest" description="Disordered" evidence="1">
    <location>
        <begin position="83"/>
        <end position="129"/>
    </location>
</feature>
<evidence type="ECO:0000313" key="3">
    <source>
        <dbReference type="Proteomes" id="UP000006591"/>
    </source>
</evidence>
<accession>A0A0E0HH53</accession>
<reference evidence="2" key="2">
    <citation type="submission" date="2018-04" db="EMBL/GenBank/DDBJ databases">
        <title>OnivRS2 (Oryza nivara Reference Sequence Version 2).</title>
        <authorList>
            <person name="Zhang J."/>
            <person name="Kudrna D."/>
            <person name="Lee S."/>
            <person name="Talag J."/>
            <person name="Rajasekar S."/>
            <person name="Welchert J."/>
            <person name="Hsing Y.-I."/>
            <person name="Wing R.A."/>
        </authorList>
    </citation>
    <scope>NUCLEOTIDE SEQUENCE [LARGE SCALE GENOMIC DNA]</scope>
    <source>
        <strain evidence="2">SL10</strain>
    </source>
</reference>
<protein>
    <submittedName>
        <fullName evidence="2">Uncharacterized protein</fullName>
    </submittedName>
</protein>
<sequence>MGLISDLYAANAIPRRRATAQIRHGRGGVLATVSVALLPRAAAPCASPSPWALLPRHAAVCDSHAASDFLARKLFLSASALAAPHSPLPPRHGQAPSGPRRRARHRRCGLAPTPRSGVRSRRGRGRGCQLGHDNAPHPCPPLAIVVRMMACCRPMESTG</sequence>
<organism evidence="2">
    <name type="scientific">Oryza nivara</name>
    <name type="common">Indian wild rice</name>
    <name type="synonym">Oryza sativa f. spontanea</name>
    <dbReference type="NCBI Taxonomy" id="4536"/>
    <lineage>
        <taxon>Eukaryota</taxon>
        <taxon>Viridiplantae</taxon>
        <taxon>Streptophyta</taxon>
        <taxon>Embryophyta</taxon>
        <taxon>Tracheophyta</taxon>
        <taxon>Spermatophyta</taxon>
        <taxon>Magnoliopsida</taxon>
        <taxon>Liliopsida</taxon>
        <taxon>Poales</taxon>
        <taxon>Poaceae</taxon>
        <taxon>BOP clade</taxon>
        <taxon>Oryzoideae</taxon>
        <taxon>Oryzeae</taxon>
        <taxon>Oryzinae</taxon>
        <taxon>Oryza</taxon>
    </lineage>
</organism>
<feature type="compositionally biased region" description="Basic residues" evidence="1">
    <location>
        <begin position="99"/>
        <end position="108"/>
    </location>
</feature>
<keyword evidence="3" id="KW-1185">Reference proteome</keyword>
<dbReference type="AlphaFoldDB" id="A0A0E0HH53"/>
<evidence type="ECO:0000256" key="1">
    <source>
        <dbReference type="SAM" id="MobiDB-lite"/>
    </source>
</evidence>
<dbReference type="HOGENOM" id="CLU_1663556_0_0_1"/>
<dbReference type="Gramene" id="ONIVA05G24280.2">
    <property type="protein sequence ID" value="ONIVA05G24280.2"/>
    <property type="gene ID" value="ONIVA05G24280"/>
</dbReference>
<reference evidence="2" key="1">
    <citation type="submission" date="2015-04" db="UniProtKB">
        <authorList>
            <consortium name="EnsemblPlants"/>
        </authorList>
    </citation>
    <scope>IDENTIFICATION</scope>
    <source>
        <strain evidence="2">SL10</strain>
    </source>
</reference>
<proteinExistence type="predicted"/>
<name>A0A0E0HH53_ORYNI</name>